<keyword evidence="5" id="KW-0274">FAD</keyword>
<evidence type="ECO:0000256" key="1">
    <source>
        <dbReference type="ARBA" id="ARBA00005869"/>
    </source>
</evidence>
<comment type="function">
    <text evidence="5">Converts proline to delta-1-pyrroline-5-carboxylate.</text>
</comment>
<dbReference type="GO" id="GO:0071949">
    <property type="term" value="F:FAD binding"/>
    <property type="evidence" value="ECO:0007669"/>
    <property type="project" value="TreeGrafter"/>
</dbReference>
<sequence>MAISRVSSVSSSKQLLSNLCFRFIRPLNTSSAVSSVGFAEKQDSTTVLLPSTEVSEDVKGLFSSVPTGKLIRSFLTLKMVSMEPVVDLGTWVMTSSLMKTALFRGMVVGVTKATFFDHFVAGRNHEEAGEIVKMLWKDGLGGMLDYGLEHAYDSVSCDLNMEAFIQTIESTKLLPLSSVSAAVVKITAICPVDLLKRMSDLLRWEFKEKTNNLPWKMNTLPIFTDSSPLYHTLHKPEALNSQEEKDLELAHQRLHNIIQKCEEANVPLVIDAEETLIQPAIDYFTYSAAILHSKDDSPLIYGTFQAYLKDTKERLISAKRAADKMGLRMGVKLVRGAYMSTESQIAASLGYDSPIHNSIKHTHDCYNNCASFMLNEIANGPGSLVLATHNFESGKLAAAKARDLGIGKDRQKLQFAQLYGMAEAVTYGLKNAGFQVSKYLPFGPVEQIMPYLVRRAEENKGMLSTSSLDRQLMKLELKRRAKAAIL</sequence>
<evidence type="ECO:0000256" key="5">
    <source>
        <dbReference type="RuleBase" id="RU364054"/>
    </source>
</evidence>
<keyword evidence="5" id="KW-0285">Flavoprotein</keyword>
<keyword evidence="4 5" id="KW-0642">Proline metabolism</keyword>
<dbReference type="GO" id="GO:0010133">
    <property type="term" value="P:L-proline catabolic process to L-glutamate"/>
    <property type="evidence" value="ECO:0007669"/>
    <property type="project" value="TreeGrafter"/>
</dbReference>
<dbReference type="AlphaFoldDB" id="A0AAD8MHD2"/>
<feature type="domain" description="Proline dehydrogenase" evidence="6">
    <location>
        <begin position="166"/>
        <end position="465"/>
    </location>
</feature>
<comment type="cofactor">
    <cofactor evidence="5">
        <name>FAD</name>
        <dbReference type="ChEBI" id="CHEBI:57692"/>
    </cofactor>
</comment>
<evidence type="ECO:0000256" key="2">
    <source>
        <dbReference type="ARBA" id="ARBA00012695"/>
    </source>
</evidence>
<dbReference type="SUPFAM" id="SSF51730">
    <property type="entry name" value="FAD-linked oxidoreductase"/>
    <property type="match status" value="1"/>
</dbReference>
<comment type="similarity">
    <text evidence="1 5">Belongs to the proline oxidase family.</text>
</comment>
<keyword evidence="8" id="KW-1185">Reference proteome</keyword>
<evidence type="ECO:0000313" key="7">
    <source>
        <dbReference type="EMBL" id="KAK1376065.1"/>
    </source>
</evidence>
<dbReference type="InterPro" id="IPR002872">
    <property type="entry name" value="Proline_DH_dom"/>
</dbReference>
<protein>
    <recommendedName>
        <fullName evidence="2 5">Proline dehydrogenase</fullName>
        <ecNumber evidence="2 5">1.5.5.2</ecNumber>
    </recommendedName>
</protein>
<evidence type="ECO:0000256" key="4">
    <source>
        <dbReference type="ARBA" id="ARBA00023062"/>
    </source>
</evidence>
<dbReference type="Pfam" id="PF01619">
    <property type="entry name" value="Pro_dh"/>
    <property type="match status" value="1"/>
</dbReference>
<evidence type="ECO:0000313" key="8">
    <source>
        <dbReference type="Proteomes" id="UP001237642"/>
    </source>
</evidence>
<comment type="catalytic activity">
    <reaction evidence="5">
        <text>L-proline + a quinone = (S)-1-pyrroline-5-carboxylate + a quinol + H(+)</text>
        <dbReference type="Rhea" id="RHEA:23784"/>
        <dbReference type="ChEBI" id="CHEBI:15378"/>
        <dbReference type="ChEBI" id="CHEBI:17388"/>
        <dbReference type="ChEBI" id="CHEBI:24646"/>
        <dbReference type="ChEBI" id="CHEBI:60039"/>
        <dbReference type="ChEBI" id="CHEBI:132124"/>
        <dbReference type="EC" id="1.5.5.2"/>
    </reaction>
</comment>
<accession>A0AAD8MHD2</accession>
<dbReference type="InterPro" id="IPR015659">
    <property type="entry name" value="Proline_oxidase"/>
</dbReference>
<comment type="caution">
    <text evidence="7">The sequence shown here is derived from an EMBL/GenBank/DDBJ whole genome shotgun (WGS) entry which is preliminary data.</text>
</comment>
<dbReference type="Gene3D" id="3.20.20.220">
    <property type="match status" value="1"/>
</dbReference>
<reference evidence="7" key="2">
    <citation type="submission" date="2023-05" db="EMBL/GenBank/DDBJ databases">
        <authorList>
            <person name="Schelkunov M.I."/>
        </authorList>
    </citation>
    <scope>NUCLEOTIDE SEQUENCE</scope>
    <source>
        <strain evidence="7">Hsosn_3</strain>
        <tissue evidence="7">Leaf</tissue>
    </source>
</reference>
<dbReference type="Proteomes" id="UP001237642">
    <property type="component" value="Unassembled WGS sequence"/>
</dbReference>
<reference evidence="7" key="1">
    <citation type="submission" date="2023-02" db="EMBL/GenBank/DDBJ databases">
        <title>Genome of toxic invasive species Heracleum sosnowskyi carries increased number of genes despite the absence of recent whole-genome duplications.</title>
        <authorList>
            <person name="Schelkunov M."/>
            <person name="Shtratnikova V."/>
            <person name="Makarenko M."/>
            <person name="Klepikova A."/>
            <person name="Omelchenko D."/>
            <person name="Novikova G."/>
            <person name="Obukhova E."/>
            <person name="Bogdanov V."/>
            <person name="Penin A."/>
            <person name="Logacheva M."/>
        </authorList>
    </citation>
    <scope>NUCLEOTIDE SEQUENCE</scope>
    <source>
        <strain evidence="7">Hsosn_3</strain>
        <tissue evidence="7">Leaf</tissue>
    </source>
</reference>
<dbReference type="InterPro" id="IPR029041">
    <property type="entry name" value="FAD-linked_oxidoreductase-like"/>
</dbReference>
<name>A0AAD8MHD2_9APIA</name>
<evidence type="ECO:0000256" key="3">
    <source>
        <dbReference type="ARBA" id="ARBA00023002"/>
    </source>
</evidence>
<dbReference type="PANTHER" id="PTHR13914:SF0">
    <property type="entry name" value="PROLINE DEHYDROGENASE 1, MITOCHONDRIAL"/>
    <property type="match status" value="1"/>
</dbReference>
<evidence type="ECO:0000259" key="6">
    <source>
        <dbReference type="Pfam" id="PF01619"/>
    </source>
</evidence>
<dbReference type="GO" id="GO:0005739">
    <property type="term" value="C:mitochondrion"/>
    <property type="evidence" value="ECO:0007669"/>
    <property type="project" value="TreeGrafter"/>
</dbReference>
<organism evidence="7 8">
    <name type="scientific">Heracleum sosnowskyi</name>
    <dbReference type="NCBI Taxonomy" id="360622"/>
    <lineage>
        <taxon>Eukaryota</taxon>
        <taxon>Viridiplantae</taxon>
        <taxon>Streptophyta</taxon>
        <taxon>Embryophyta</taxon>
        <taxon>Tracheophyta</taxon>
        <taxon>Spermatophyta</taxon>
        <taxon>Magnoliopsida</taxon>
        <taxon>eudicotyledons</taxon>
        <taxon>Gunneridae</taxon>
        <taxon>Pentapetalae</taxon>
        <taxon>asterids</taxon>
        <taxon>campanulids</taxon>
        <taxon>Apiales</taxon>
        <taxon>Apiaceae</taxon>
        <taxon>Apioideae</taxon>
        <taxon>apioid superclade</taxon>
        <taxon>Tordylieae</taxon>
        <taxon>Tordyliinae</taxon>
        <taxon>Heracleum</taxon>
    </lineage>
</organism>
<keyword evidence="3 5" id="KW-0560">Oxidoreductase</keyword>
<gene>
    <name evidence="7" type="ORF">POM88_032258</name>
</gene>
<dbReference type="PANTHER" id="PTHR13914">
    <property type="entry name" value="PROLINE OXIDASE"/>
    <property type="match status" value="1"/>
</dbReference>
<dbReference type="GO" id="GO:0004657">
    <property type="term" value="F:proline dehydrogenase activity"/>
    <property type="evidence" value="ECO:0007669"/>
    <property type="project" value="UniProtKB-EC"/>
</dbReference>
<dbReference type="EMBL" id="JAUIZM010000007">
    <property type="protein sequence ID" value="KAK1376065.1"/>
    <property type="molecule type" value="Genomic_DNA"/>
</dbReference>
<proteinExistence type="inferred from homology"/>
<dbReference type="EC" id="1.5.5.2" evidence="2 5"/>